<dbReference type="AlphaFoldDB" id="A0A3S5B2R2"/>
<organism evidence="2 3">
    <name type="scientific">Protopolystoma xenopodis</name>
    <dbReference type="NCBI Taxonomy" id="117903"/>
    <lineage>
        <taxon>Eukaryota</taxon>
        <taxon>Metazoa</taxon>
        <taxon>Spiralia</taxon>
        <taxon>Lophotrochozoa</taxon>
        <taxon>Platyhelminthes</taxon>
        <taxon>Monogenea</taxon>
        <taxon>Polyopisthocotylea</taxon>
        <taxon>Polystomatidea</taxon>
        <taxon>Polystomatidae</taxon>
        <taxon>Protopolystoma</taxon>
    </lineage>
</organism>
<sequence length="181" mass="19035">MPIAPRLNVAVPVSTFLDDTSTHDVVLDTQEYGSSITTNVINPVARTSLADSLDLSVGNEAKAQCNLLGLLSSSLFDDLETSQRPNCAKPNSSSSSLVGKSFSGVLVRDSDVGISKSLPLSSSSLARVDPSDQEESDDDELSGQQVTSEVVILPESIVAVQESCLIEGSSVMEDEKLASCK</sequence>
<reference evidence="2" key="1">
    <citation type="submission" date="2018-11" db="EMBL/GenBank/DDBJ databases">
        <authorList>
            <consortium name="Pathogen Informatics"/>
        </authorList>
    </citation>
    <scope>NUCLEOTIDE SEQUENCE</scope>
</reference>
<dbReference type="Proteomes" id="UP000784294">
    <property type="component" value="Unassembled WGS sequence"/>
</dbReference>
<evidence type="ECO:0000256" key="1">
    <source>
        <dbReference type="SAM" id="MobiDB-lite"/>
    </source>
</evidence>
<name>A0A3S5B2R2_9PLAT</name>
<feature type="compositionally biased region" description="Acidic residues" evidence="1">
    <location>
        <begin position="131"/>
        <end position="141"/>
    </location>
</feature>
<protein>
    <submittedName>
        <fullName evidence="2">Uncharacterized protein</fullName>
    </submittedName>
</protein>
<keyword evidence="3" id="KW-1185">Reference proteome</keyword>
<gene>
    <name evidence="2" type="ORF">PXEA_LOCUS25326</name>
</gene>
<comment type="caution">
    <text evidence="2">The sequence shown here is derived from an EMBL/GenBank/DDBJ whole genome shotgun (WGS) entry which is preliminary data.</text>
</comment>
<evidence type="ECO:0000313" key="3">
    <source>
        <dbReference type="Proteomes" id="UP000784294"/>
    </source>
</evidence>
<feature type="region of interest" description="Disordered" evidence="1">
    <location>
        <begin position="123"/>
        <end position="145"/>
    </location>
</feature>
<accession>A0A3S5B2R2</accession>
<evidence type="ECO:0000313" key="2">
    <source>
        <dbReference type="EMBL" id="VEL31886.1"/>
    </source>
</evidence>
<dbReference type="EMBL" id="CAAALY010127597">
    <property type="protein sequence ID" value="VEL31886.1"/>
    <property type="molecule type" value="Genomic_DNA"/>
</dbReference>
<proteinExistence type="predicted"/>